<evidence type="ECO:0000313" key="5">
    <source>
        <dbReference type="Proteomes" id="UP000721954"/>
    </source>
</evidence>
<dbReference type="RefSeq" id="WP_209213813.1">
    <property type="nucleotide sequence ID" value="NZ_JAFFZM010000022.1"/>
</dbReference>
<dbReference type="SUPFAM" id="SSF53167">
    <property type="entry name" value="Purine and uridine phosphorylases"/>
    <property type="match status" value="1"/>
</dbReference>
<protein>
    <submittedName>
        <fullName evidence="4">MTAP family purine nucleoside phosphorylase</fullName>
    </submittedName>
</protein>
<dbReference type="PANTHER" id="PTHR42679">
    <property type="entry name" value="S-METHYL-5'-THIOADENOSINE PHOSPHORYLASE"/>
    <property type="match status" value="1"/>
</dbReference>
<sequence>MRIGVITGSGSYDWPHLEDHTAETASTSHGDVTLAFGRLKDTEVVQLSRHGRSHHRLSHQVAHWANLAALLECDVQALVSCTVCGAVDPSVRPGSLVVFADLYFPANRLPDGSPCTWCDTPAEAGRGHWIFDRPFSEPLRNALITAAEQIGTPVMAQGTYGHVDGPRFNSRSEIRALAAAEVTAVNPTVGPEVVLAGEVELPMALVGSVTDHANGVADKPEPVETMPERMAASKQLFADLATRALPGPEPVGAVGTVYRFGS</sequence>
<evidence type="ECO:0000256" key="1">
    <source>
        <dbReference type="ARBA" id="ARBA00022676"/>
    </source>
</evidence>
<proteinExistence type="predicted"/>
<name>A0ABS3Y3M0_9ACTN</name>
<dbReference type="GeneID" id="96262629"/>
<dbReference type="PANTHER" id="PTHR42679:SF2">
    <property type="entry name" value="S-METHYL-5'-THIOADENOSINE PHOSPHORYLASE"/>
    <property type="match status" value="1"/>
</dbReference>
<dbReference type="EMBL" id="JAFFZM010000022">
    <property type="protein sequence ID" value="MBO8202257.1"/>
    <property type="molecule type" value="Genomic_DNA"/>
</dbReference>
<dbReference type="InterPro" id="IPR035994">
    <property type="entry name" value="Nucleoside_phosphorylase_sf"/>
</dbReference>
<evidence type="ECO:0000259" key="3">
    <source>
        <dbReference type="Pfam" id="PF01048"/>
    </source>
</evidence>
<reference evidence="4 5" key="1">
    <citation type="submission" date="2021-02" db="EMBL/GenBank/DDBJ databases">
        <title>Streptomyces spirodelae sp. nov., isolated from duckweed.</title>
        <authorList>
            <person name="Saimee Y."/>
            <person name="Duangmal K."/>
        </authorList>
    </citation>
    <scope>NUCLEOTIDE SEQUENCE [LARGE SCALE GENOMIC DNA]</scope>
    <source>
        <strain evidence="4 5">DSM 42105</strain>
    </source>
</reference>
<keyword evidence="2" id="KW-0808">Transferase</keyword>
<feature type="domain" description="Nucleoside phosphorylase" evidence="3">
    <location>
        <begin position="2"/>
        <end position="245"/>
    </location>
</feature>
<evidence type="ECO:0000256" key="2">
    <source>
        <dbReference type="ARBA" id="ARBA00022679"/>
    </source>
</evidence>
<dbReference type="InterPro" id="IPR000845">
    <property type="entry name" value="Nucleoside_phosphorylase_d"/>
</dbReference>
<keyword evidence="1" id="KW-0328">Glycosyltransferase</keyword>
<evidence type="ECO:0000313" key="4">
    <source>
        <dbReference type="EMBL" id="MBO8202257.1"/>
    </source>
</evidence>
<organism evidence="4 5">
    <name type="scientific">Streptomyces smyrnaeus</name>
    <dbReference type="NCBI Taxonomy" id="1387713"/>
    <lineage>
        <taxon>Bacteria</taxon>
        <taxon>Bacillati</taxon>
        <taxon>Actinomycetota</taxon>
        <taxon>Actinomycetes</taxon>
        <taxon>Kitasatosporales</taxon>
        <taxon>Streptomycetaceae</taxon>
        <taxon>Streptomyces</taxon>
    </lineage>
</organism>
<accession>A0ABS3Y3M0</accession>
<dbReference type="InterPro" id="IPR010044">
    <property type="entry name" value="MTAP"/>
</dbReference>
<gene>
    <name evidence="4" type="ORF">JW613_28810</name>
</gene>
<dbReference type="Proteomes" id="UP000721954">
    <property type="component" value="Unassembled WGS sequence"/>
</dbReference>
<dbReference type="CDD" id="cd09010">
    <property type="entry name" value="MTAP_SsMTAPII_like_MTIP"/>
    <property type="match status" value="1"/>
</dbReference>
<dbReference type="Pfam" id="PF01048">
    <property type="entry name" value="PNP_UDP_1"/>
    <property type="match status" value="1"/>
</dbReference>
<keyword evidence="5" id="KW-1185">Reference proteome</keyword>
<dbReference type="Gene3D" id="3.40.50.1580">
    <property type="entry name" value="Nucleoside phosphorylase domain"/>
    <property type="match status" value="1"/>
</dbReference>
<comment type="caution">
    <text evidence="4">The sequence shown here is derived from an EMBL/GenBank/DDBJ whole genome shotgun (WGS) entry which is preliminary data.</text>
</comment>